<dbReference type="EMBL" id="ML986902">
    <property type="protein sequence ID" value="KAF2257625.1"/>
    <property type="molecule type" value="Genomic_DNA"/>
</dbReference>
<evidence type="ECO:0000313" key="2">
    <source>
        <dbReference type="EMBL" id="KAF2257625.1"/>
    </source>
</evidence>
<dbReference type="Proteomes" id="UP000800093">
    <property type="component" value="Unassembled WGS sequence"/>
</dbReference>
<reference evidence="3" key="1">
    <citation type="journal article" date="2020" name="Stud. Mycol.">
        <title>101 Dothideomycetes genomes: A test case for predicting lifestyles and emergence of pathogens.</title>
        <authorList>
            <person name="Haridas S."/>
            <person name="Albert R."/>
            <person name="Binder M."/>
            <person name="Bloem J."/>
            <person name="LaButti K."/>
            <person name="Salamov A."/>
            <person name="Andreopoulos B."/>
            <person name="Baker S."/>
            <person name="Barry K."/>
            <person name="Bills G."/>
            <person name="Bluhm B."/>
            <person name="Cannon C."/>
            <person name="Castanera R."/>
            <person name="Culley D."/>
            <person name="Daum C."/>
            <person name="Ezra D."/>
            <person name="Gonzalez J."/>
            <person name="Henrissat B."/>
            <person name="Kuo A."/>
            <person name="Liang C."/>
            <person name="Lipzen A."/>
            <person name="Lutzoni F."/>
            <person name="Magnuson J."/>
            <person name="Mondo S."/>
            <person name="Nolan M."/>
            <person name="Ohm R."/>
            <person name="Pangilinan J."/>
            <person name="Park H.-J."/>
            <person name="Ramirez L."/>
            <person name="Alfaro M."/>
            <person name="Sun H."/>
            <person name="Tritt A."/>
            <person name="Yoshinaga Y."/>
            <person name="Zwiers L.-H."/>
            <person name="Turgeon B."/>
            <person name="Goodwin S."/>
            <person name="Spatafora J."/>
            <person name="Crous P."/>
            <person name="Grigoriev I."/>
        </authorList>
    </citation>
    <scope>NUCLEOTIDE SEQUENCE [LARGE SCALE GENOMIC DNA]</scope>
    <source>
        <strain evidence="3">CBS 304.66</strain>
    </source>
</reference>
<comment type="caution">
    <text evidence="2">The sequence shown here is derived from an EMBL/GenBank/DDBJ whole genome shotgun (WGS) entry which is preliminary data.</text>
</comment>
<dbReference type="OrthoDB" id="5397734at2759"/>
<organism evidence="2 3">
    <name type="scientific">Lojkania enalia</name>
    <dbReference type="NCBI Taxonomy" id="147567"/>
    <lineage>
        <taxon>Eukaryota</taxon>
        <taxon>Fungi</taxon>
        <taxon>Dikarya</taxon>
        <taxon>Ascomycota</taxon>
        <taxon>Pezizomycotina</taxon>
        <taxon>Dothideomycetes</taxon>
        <taxon>Pleosporomycetidae</taxon>
        <taxon>Pleosporales</taxon>
        <taxon>Pleosporales incertae sedis</taxon>
        <taxon>Lojkania</taxon>
    </lineage>
</organism>
<dbReference type="Pfam" id="PF24494">
    <property type="entry name" value="DUF7587"/>
    <property type="match status" value="1"/>
</dbReference>
<accession>A0A9P4MUB6</accession>
<evidence type="ECO:0000259" key="1">
    <source>
        <dbReference type="Pfam" id="PF24494"/>
    </source>
</evidence>
<keyword evidence="3" id="KW-1185">Reference proteome</keyword>
<gene>
    <name evidence="2" type="ORF">CC78DRAFT_622481</name>
</gene>
<dbReference type="InterPro" id="IPR056009">
    <property type="entry name" value="DUF7587"/>
</dbReference>
<proteinExistence type="predicted"/>
<evidence type="ECO:0000313" key="3">
    <source>
        <dbReference type="Proteomes" id="UP000800093"/>
    </source>
</evidence>
<sequence>MSWTLDTRFNNVYVYVYDSSESSRPSGLGVDYDVESVGLLEERLEERSEESIFQQLKAFAERSRNSSLLSVVSPTDSLYDISDSLDDYTDVDSDDYMNDDMEYEMISSTSVAETPCPRHTETNSTANNTRLDFTSITALRHEERKKSHKWSSEDRLLLSCLYRWFDSSTDTTAIPRIFNTLTSLNLKYSTIRRQFEDSMVLFGPDAYPELRIFYSAFDDPRYEDILAMISSEAKKLKIHLPRRLGDVDFGPAFGKARRARSKRTRERYNDLVRRAQLLAAQTSRSLSQRSTAFGGCLLASQDVTDQFVVADENAKSIQRIRRSRYETFTPNMYLAFRIWVDGENWTIYNPNDGFISARFAELGGLHDEDAPVMCPRLLKSHIHQHLHPTGGPSPFVSVFVNLLQTMAKYRTPNTRIAVIDLAHHSLSAGDKKFHVRDKLADLRSNHNLMQWTRYKGFFEFLLWGDIPPAAILHVTSWSDLTRLASTDPDVAHILSLPIFERLNTSSRIAKHIARKALALDDNTARSIGVLARAFGLDNPTVKSRHVADFVATFIEGWSIRSSSRLSNNKATILNALAVSFAAGLNRPETPFDPKAAFVDGVIRAWTL</sequence>
<dbReference type="AlphaFoldDB" id="A0A9P4MUB6"/>
<feature type="domain" description="DUF7587" evidence="1">
    <location>
        <begin position="334"/>
        <end position="480"/>
    </location>
</feature>
<protein>
    <recommendedName>
        <fullName evidence="1">DUF7587 domain-containing protein</fullName>
    </recommendedName>
</protein>
<name>A0A9P4MUB6_9PLEO</name>